<dbReference type="SUPFAM" id="SSF55729">
    <property type="entry name" value="Acyl-CoA N-acyltransferases (Nat)"/>
    <property type="match status" value="1"/>
</dbReference>
<dbReference type="InterPro" id="IPR016181">
    <property type="entry name" value="Acyl_CoA_acyltransferase"/>
</dbReference>
<dbReference type="InterPro" id="IPR000182">
    <property type="entry name" value="GNAT_dom"/>
</dbReference>
<dbReference type="Pfam" id="PF13673">
    <property type="entry name" value="Acetyltransf_10"/>
    <property type="match status" value="1"/>
</dbReference>
<gene>
    <name evidence="2" type="ORF">L227DRAFT_494426</name>
</gene>
<dbReference type="AlphaFoldDB" id="A0A5C2SMH9"/>
<evidence type="ECO:0000313" key="3">
    <source>
        <dbReference type="Proteomes" id="UP000313359"/>
    </source>
</evidence>
<keyword evidence="3" id="KW-1185">Reference proteome</keyword>
<accession>A0A5C2SMH9</accession>
<protein>
    <recommendedName>
        <fullName evidence="1">N-acetyltransferase domain-containing protein</fullName>
    </recommendedName>
</protein>
<dbReference type="STRING" id="1328759.A0A5C2SMH9"/>
<reference evidence="2" key="1">
    <citation type="journal article" date="2018" name="Genome Biol. Evol.">
        <title>Genomics and development of Lentinus tigrinus, a white-rot wood-decaying mushroom with dimorphic fruiting bodies.</title>
        <authorList>
            <person name="Wu B."/>
            <person name="Xu Z."/>
            <person name="Knudson A."/>
            <person name="Carlson A."/>
            <person name="Chen N."/>
            <person name="Kovaka S."/>
            <person name="LaButti K."/>
            <person name="Lipzen A."/>
            <person name="Pennachio C."/>
            <person name="Riley R."/>
            <person name="Schakwitz W."/>
            <person name="Umezawa K."/>
            <person name="Ohm R.A."/>
            <person name="Grigoriev I.V."/>
            <person name="Nagy L.G."/>
            <person name="Gibbons J."/>
            <person name="Hibbett D."/>
        </authorList>
    </citation>
    <scope>NUCLEOTIDE SEQUENCE [LARGE SCALE GENOMIC DNA]</scope>
    <source>
        <strain evidence="2">ALCF2SS1-6</strain>
    </source>
</reference>
<evidence type="ECO:0000259" key="1">
    <source>
        <dbReference type="PROSITE" id="PS51186"/>
    </source>
</evidence>
<name>A0A5C2SMH9_9APHY</name>
<feature type="domain" description="N-acetyltransferase" evidence="1">
    <location>
        <begin position="178"/>
        <end position="336"/>
    </location>
</feature>
<sequence>MASFSVSTIHSASDIPAAVWSAFRENAQASNVMYAHADKAAKYPTLGGNADLWMVVWDLTKPSETSSAVLFVLSCTAGPLGPYPIFIFTPLPSTLLVDNFVRPRLLAMVRALRAAVSPERVFSVFAVDALTDAFAASWTAETGIKLDSNPLYYHASLMCCDRTTLRPPPPPPQGGGTIALRIAAEADVRKVAVLCQDFSATSEPFVLSCEKAVREAELLVQKRQLWVYEIQCPGREPEIACIVAVTRTTATVAGITKVFTDSRWRSRGCAERLTWHVCQYLLETKDTVVLYVGHNNPAAKVYRRVGFVGFASEHDGKPNSWKELGFDSSKIELGHW</sequence>
<dbReference type="Proteomes" id="UP000313359">
    <property type="component" value="Unassembled WGS sequence"/>
</dbReference>
<dbReference type="OrthoDB" id="5372118at2759"/>
<dbReference type="EMBL" id="ML122253">
    <property type="protein sequence ID" value="RPD64820.1"/>
    <property type="molecule type" value="Genomic_DNA"/>
</dbReference>
<proteinExistence type="predicted"/>
<organism evidence="2 3">
    <name type="scientific">Lentinus tigrinus ALCF2SS1-6</name>
    <dbReference type="NCBI Taxonomy" id="1328759"/>
    <lineage>
        <taxon>Eukaryota</taxon>
        <taxon>Fungi</taxon>
        <taxon>Dikarya</taxon>
        <taxon>Basidiomycota</taxon>
        <taxon>Agaricomycotina</taxon>
        <taxon>Agaricomycetes</taxon>
        <taxon>Polyporales</taxon>
        <taxon>Polyporaceae</taxon>
        <taxon>Lentinus</taxon>
    </lineage>
</organism>
<dbReference type="GO" id="GO:0016747">
    <property type="term" value="F:acyltransferase activity, transferring groups other than amino-acyl groups"/>
    <property type="evidence" value="ECO:0007669"/>
    <property type="project" value="InterPro"/>
</dbReference>
<dbReference type="Gene3D" id="3.40.630.30">
    <property type="match status" value="1"/>
</dbReference>
<evidence type="ECO:0000313" key="2">
    <source>
        <dbReference type="EMBL" id="RPD64820.1"/>
    </source>
</evidence>
<dbReference type="PROSITE" id="PS51186">
    <property type="entry name" value="GNAT"/>
    <property type="match status" value="1"/>
</dbReference>